<comment type="function">
    <text evidence="1 10">Condenses 4-methyl-5-(beta-hydroxyethyl)thiazole monophosphate (THZ-P) and 2-methyl-4-amino-5-hydroxymethyl pyrimidine pyrophosphate (HMP-PP) to form thiamine monophosphate (TMP).</text>
</comment>
<dbReference type="InterPro" id="IPR022998">
    <property type="entry name" value="ThiamineP_synth_TenI"/>
</dbReference>
<feature type="binding site" evidence="10">
    <location>
        <position position="151"/>
    </location>
    <ligand>
        <name>4-amino-2-methyl-5-(diphosphooxymethyl)pyrimidine</name>
        <dbReference type="ChEBI" id="CHEBI:57841"/>
    </ligand>
</feature>
<evidence type="ECO:0000256" key="11">
    <source>
        <dbReference type="RuleBase" id="RU003826"/>
    </source>
</evidence>
<sequence>MKFNTDILQVYFVAGTQDCRHLEGNPTGNLITILEDALKAGITCFQLREKGKYSLQDREEIKSFAIKCRDLCRAYQIPFIMNNDVDLAIEIGADGVHVGQKDEPIKSVIKRFSHLGFIGLSCNSLEIAQSVNDLDGLSYLGVGPIYETFTKKDVGSAKGTQFLDQLKETGITKPLVAIAGINEQNVADVLLKKTDGIAIVSSMISSTDRKKTVCALKGK</sequence>
<feature type="binding site" evidence="10">
    <location>
        <begin position="200"/>
        <end position="201"/>
    </location>
    <ligand>
        <name>2-[(2R,5Z)-2-carboxy-4-methylthiazol-5(2H)-ylidene]ethyl phosphate</name>
        <dbReference type="ChEBI" id="CHEBI:62899"/>
    </ligand>
</feature>
<feature type="binding site" evidence="10">
    <location>
        <position position="102"/>
    </location>
    <ligand>
        <name>Mg(2+)</name>
        <dbReference type="ChEBI" id="CHEBI:18420"/>
    </ligand>
</feature>
<dbReference type="EMBL" id="JASAXT010000004">
    <property type="protein sequence ID" value="MDP8148133.1"/>
    <property type="molecule type" value="Genomic_DNA"/>
</dbReference>
<dbReference type="GO" id="GO:0005737">
    <property type="term" value="C:cytoplasm"/>
    <property type="evidence" value="ECO:0007669"/>
    <property type="project" value="TreeGrafter"/>
</dbReference>
<organism evidence="14 15">
    <name type="scientific">Phocoenobacter atlanticus subsp. atlanticus</name>
    <dbReference type="NCBI Taxonomy" id="3061285"/>
    <lineage>
        <taxon>Bacteria</taxon>
        <taxon>Pseudomonadati</taxon>
        <taxon>Pseudomonadota</taxon>
        <taxon>Gammaproteobacteria</taxon>
        <taxon>Pasteurellales</taxon>
        <taxon>Pasteurellaceae</taxon>
        <taxon>Phocoenobacter</taxon>
        <taxon>Phocoenobacter atlanticus</taxon>
    </lineage>
</organism>
<evidence type="ECO:0000256" key="5">
    <source>
        <dbReference type="ARBA" id="ARBA00022842"/>
    </source>
</evidence>
<evidence type="ECO:0000256" key="10">
    <source>
        <dbReference type="HAMAP-Rule" id="MF_00097"/>
    </source>
</evidence>
<evidence type="ECO:0000313" key="14">
    <source>
        <dbReference type="EMBL" id="MDP8148133.1"/>
    </source>
</evidence>
<dbReference type="Gene3D" id="3.20.20.70">
    <property type="entry name" value="Aldolase class I"/>
    <property type="match status" value="1"/>
</dbReference>
<dbReference type="InterPro" id="IPR034291">
    <property type="entry name" value="TMP_synthase"/>
</dbReference>
<dbReference type="InterPro" id="IPR013785">
    <property type="entry name" value="Aldolase_TIM"/>
</dbReference>
<evidence type="ECO:0000256" key="4">
    <source>
        <dbReference type="ARBA" id="ARBA00022723"/>
    </source>
</evidence>
<evidence type="ECO:0000313" key="15">
    <source>
        <dbReference type="Proteomes" id="UP001226020"/>
    </source>
</evidence>
<dbReference type="EC" id="2.5.1.3" evidence="10"/>
<dbReference type="SUPFAM" id="SSF51391">
    <property type="entry name" value="Thiamin phosphate synthase"/>
    <property type="match status" value="1"/>
</dbReference>
<dbReference type="AlphaFoldDB" id="A0AAW8CA49"/>
<proteinExistence type="inferred from homology"/>
<comment type="caution">
    <text evidence="10">Lacks conserved residue(s) required for the propagation of feature annotation.</text>
</comment>
<dbReference type="InterPro" id="IPR036206">
    <property type="entry name" value="ThiamineP_synth_sf"/>
</dbReference>
<protein>
    <recommendedName>
        <fullName evidence="10">Thiamine-phosphate synthase</fullName>
        <shortName evidence="10">TP synthase</shortName>
        <shortName evidence="10">TPS</shortName>
        <ecNumber evidence="10">2.5.1.3</ecNumber>
    </recommendedName>
    <alternativeName>
        <fullName evidence="10">Thiamine-phosphate pyrophosphorylase</fullName>
        <shortName evidence="10">TMP pyrophosphorylase</shortName>
        <shortName evidence="10">TMP-PPase</shortName>
    </alternativeName>
</protein>
<feature type="binding site" evidence="10">
    <location>
        <begin position="148"/>
        <end position="150"/>
    </location>
    <ligand>
        <name>2-[(2R,5Z)-2-carboxy-4-methylthiazol-5(2H)-ylidene]ethyl phosphate</name>
        <dbReference type="ChEBI" id="CHEBI:62899"/>
    </ligand>
</feature>
<comment type="pathway">
    <text evidence="2 10 12">Cofactor biosynthesis; thiamine diphosphate biosynthesis; thiamine phosphate from 4-amino-2-methyl-5-diphosphomethylpyrimidine and 4-methyl-5-(2-phosphoethyl)-thiazole: step 1/1.</text>
</comment>
<evidence type="ECO:0000256" key="7">
    <source>
        <dbReference type="ARBA" id="ARBA00047334"/>
    </source>
</evidence>
<comment type="cofactor">
    <cofactor evidence="10">
        <name>Mg(2+)</name>
        <dbReference type="ChEBI" id="CHEBI:18420"/>
    </cofactor>
    <text evidence="10">Binds 1 Mg(2+) ion per subunit.</text>
</comment>
<feature type="binding site" evidence="10">
    <location>
        <position position="82"/>
    </location>
    <ligand>
        <name>4-amino-2-methyl-5-(diphosphooxymethyl)pyrimidine</name>
        <dbReference type="ChEBI" id="CHEBI:57841"/>
    </ligand>
</feature>
<keyword evidence="5 10" id="KW-0460">Magnesium</keyword>
<dbReference type="GO" id="GO:0009228">
    <property type="term" value="P:thiamine biosynthetic process"/>
    <property type="evidence" value="ECO:0007669"/>
    <property type="project" value="UniProtKB-KW"/>
</dbReference>
<dbReference type="CDD" id="cd00564">
    <property type="entry name" value="TMP_TenI"/>
    <property type="match status" value="1"/>
</dbReference>
<dbReference type="HAMAP" id="MF_00097">
    <property type="entry name" value="TMP_synthase"/>
    <property type="match status" value="1"/>
</dbReference>
<dbReference type="GO" id="GO:0000287">
    <property type="term" value="F:magnesium ion binding"/>
    <property type="evidence" value="ECO:0007669"/>
    <property type="project" value="UniProtKB-UniRule"/>
</dbReference>
<keyword evidence="15" id="KW-1185">Reference proteome</keyword>
<dbReference type="GO" id="GO:0009229">
    <property type="term" value="P:thiamine diphosphate biosynthetic process"/>
    <property type="evidence" value="ECO:0007669"/>
    <property type="project" value="UniProtKB-UniRule"/>
</dbReference>
<dbReference type="PANTHER" id="PTHR20857:SF15">
    <property type="entry name" value="THIAMINE-PHOSPHATE SYNTHASE"/>
    <property type="match status" value="1"/>
</dbReference>
<evidence type="ECO:0000256" key="6">
    <source>
        <dbReference type="ARBA" id="ARBA00022977"/>
    </source>
</evidence>
<evidence type="ECO:0000259" key="13">
    <source>
        <dbReference type="Pfam" id="PF02581"/>
    </source>
</evidence>
<dbReference type="Pfam" id="PF02581">
    <property type="entry name" value="TMP-TENI"/>
    <property type="match status" value="1"/>
</dbReference>
<feature type="binding site" evidence="10">
    <location>
        <position position="180"/>
    </location>
    <ligand>
        <name>2-[(2R,5Z)-2-carboxy-4-methylthiazol-5(2H)-ylidene]ethyl phosphate</name>
        <dbReference type="ChEBI" id="CHEBI:62899"/>
    </ligand>
</feature>
<comment type="similarity">
    <text evidence="10 11">Belongs to the thiamine-phosphate synthase family.</text>
</comment>
<comment type="caution">
    <text evidence="14">The sequence shown here is derived from an EMBL/GenBank/DDBJ whole genome shotgun (WGS) entry which is preliminary data.</text>
</comment>
<gene>
    <name evidence="10 14" type="primary">thiE</name>
    <name evidence="14" type="ORF">QJU57_03430</name>
</gene>
<comment type="catalytic activity">
    <reaction evidence="8 10 11">
        <text>2-(2-carboxy-4-methylthiazol-5-yl)ethyl phosphate + 4-amino-2-methyl-5-(diphosphooxymethyl)pyrimidine + 2 H(+) = thiamine phosphate + CO2 + diphosphate</text>
        <dbReference type="Rhea" id="RHEA:47848"/>
        <dbReference type="ChEBI" id="CHEBI:15378"/>
        <dbReference type="ChEBI" id="CHEBI:16526"/>
        <dbReference type="ChEBI" id="CHEBI:33019"/>
        <dbReference type="ChEBI" id="CHEBI:37575"/>
        <dbReference type="ChEBI" id="CHEBI:57841"/>
        <dbReference type="ChEBI" id="CHEBI:62890"/>
        <dbReference type="EC" id="2.5.1.3"/>
    </reaction>
</comment>
<name>A0AAW8CA49_9PAST</name>
<keyword evidence="6 10" id="KW-0784">Thiamine biosynthesis</keyword>
<dbReference type="RefSeq" id="WP_306351110.1">
    <property type="nucleotide sequence ID" value="NZ_JASAWV010000004.1"/>
</dbReference>
<feature type="binding site" evidence="10">
    <location>
        <begin position="46"/>
        <end position="50"/>
    </location>
    <ligand>
        <name>4-amino-2-methyl-5-(diphosphooxymethyl)pyrimidine</name>
        <dbReference type="ChEBI" id="CHEBI:57841"/>
    </ligand>
</feature>
<dbReference type="Proteomes" id="UP001226020">
    <property type="component" value="Unassembled WGS sequence"/>
</dbReference>
<reference evidence="14 15" key="1">
    <citation type="journal article" date="2023" name="Front. Microbiol.">
        <title>Phylogeography and host specificity of Pasteurellaceae pathogenic to sea-farmed fish in the north-east Atlantic.</title>
        <authorList>
            <person name="Gulla S."/>
            <person name="Colquhoun D.J."/>
            <person name="Olsen A.B."/>
            <person name="Spilsberg B."/>
            <person name="Lagesen K."/>
            <person name="Aakesson C.P."/>
            <person name="Strom S."/>
            <person name="Manji F."/>
            <person name="Birkbeck T.H."/>
            <person name="Nilsen H.K."/>
        </authorList>
    </citation>
    <scope>NUCLEOTIDE SEQUENCE [LARGE SCALE GENOMIC DNA]</scope>
    <source>
        <strain evidence="14 15">NVIB3131</strain>
    </source>
</reference>
<evidence type="ECO:0000256" key="1">
    <source>
        <dbReference type="ARBA" id="ARBA00003814"/>
    </source>
</evidence>
<dbReference type="FunFam" id="3.20.20.70:FF:000096">
    <property type="entry name" value="Thiamine-phosphate synthase"/>
    <property type="match status" value="1"/>
</dbReference>
<keyword evidence="3 10" id="KW-0808">Transferase</keyword>
<evidence type="ECO:0000256" key="3">
    <source>
        <dbReference type="ARBA" id="ARBA00022679"/>
    </source>
</evidence>
<feature type="binding site" evidence="10">
    <location>
        <position position="121"/>
    </location>
    <ligand>
        <name>4-amino-2-methyl-5-(diphosphooxymethyl)pyrimidine</name>
        <dbReference type="ChEBI" id="CHEBI:57841"/>
    </ligand>
</feature>
<evidence type="ECO:0000256" key="8">
    <source>
        <dbReference type="ARBA" id="ARBA00047851"/>
    </source>
</evidence>
<accession>A0AAW8CA49</accession>
<comment type="catalytic activity">
    <reaction evidence="7 10 11">
        <text>4-methyl-5-(2-phosphooxyethyl)-thiazole + 4-amino-2-methyl-5-(diphosphooxymethyl)pyrimidine + H(+) = thiamine phosphate + diphosphate</text>
        <dbReference type="Rhea" id="RHEA:22328"/>
        <dbReference type="ChEBI" id="CHEBI:15378"/>
        <dbReference type="ChEBI" id="CHEBI:33019"/>
        <dbReference type="ChEBI" id="CHEBI:37575"/>
        <dbReference type="ChEBI" id="CHEBI:57841"/>
        <dbReference type="ChEBI" id="CHEBI:58296"/>
        <dbReference type="EC" id="2.5.1.3"/>
    </reaction>
</comment>
<evidence type="ECO:0000256" key="12">
    <source>
        <dbReference type="RuleBase" id="RU004253"/>
    </source>
</evidence>
<dbReference type="NCBIfam" id="TIGR00693">
    <property type="entry name" value="thiE"/>
    <property type="match status" value="1"/>
</dbReference>
<dbReference type="GO" id="GO:0004789">
    <property type="term" value="F:thiamine-phosphate diphosphorylase activity"/>
    <property type="evidence" value="ECO:0007669"/>
    <property type="project" value="UniProtKB-UniRule"/>
</dbReference>
<dbReference type="PANTHER" id="PTHR20857">
    <property type="entry name" value="THIAMINE-PHOSPHATE PYROPHOSPHORYLASE"/>
    <property type="match status" value="1"/>
</dbReference>
<evidence type="ECO:0000256" key="9">
    <source>
        <dbReference type="ARBA" id="ARBA00047883"/>
    </source>
</evidence>
<evidence type="ECO:0000256" key="2">
    <source>
        <dbReference type="ARBA" id="ARBA00005165"/>
    </source>
</evidence>
<keyword evidence="4 10" id="KW-0479">Metal-binding</keyword>
<comment type="catalytic activity">
    <reaction evidence="9 10 11">
        <text>2-[(2R,5Z)-2-carboxy-4-methylthiazol-5(2H)-ylidene]ethyl phosphate + 4-amino-2-methyl-5-(diphosphooxymethyl)pyrimidine + 2 H(+) = thiamine phosphate + CO2 + diphosphate</text>
        <dbReference type="Rhea" id="RHEA:47844"/>
        <dbReference type="ChEBI" id="CHEBI:15378"/>
        <dbReference type="ChEBI" id="CHEBI:16526"/>
        <dbReference type="ChEBI" id="CHEBI:33019"/>
        <dbReference type="ChEBI" id="CHEBI:37575"/>
        <dbReference type="ChEBI" id="CHEBI:57841"/>
        <dbReference type="ChEBI" id="CHEBI:62899"/>
        <dbReference type="EC" id="2.5.1.3"/>
    </reaction>
</comment>
<feature type="domain" description="Thiamine phosphate synthase/TenI" evidence="13">
    <location>
        <begin position="10"/>
        <end position="202"/>
    </location>
</feature>